<name>A0ABS6VTS3_9GAMM</name>
<dbReference type="Pfam" id="PF20101">
    <property type="entry name" value="DUF6491"/>
    <property type="match status" value="1"/>
</dbReference>
<dbReference type="InterPro" id="IPR045500">
    <property type="entry name" value="DUF6491"/>
</dbReference>
<accession>A0ABS6VTS3</accession>
<protein>
    <submittedName>
        <fullName evidence="2">Uncharacterized protein</fullName>
    </submittedName>
</protein>
<keyword evidence="1" id="KW-0732">Signal</keyword>
<keyword evidence="3" id="KW-1185">Reference proteome</keyword>
<proteinExistence type="predicted"/>
<comment type="caution">
    <text evidence="2">The sequence shown here is derived from an EMBL/GenBank/DDBJ whole genome shotgun (WGS) entry which is preliminary data.</text>
</comment>
<dbReference type="Proteomes" id="UP001166291">
    <property type="component" value="Unassembled WGS sequence"/>
</dbReference>
<feature type="signal peptide" evidence="1">
    <location>
        <begin position="1"/>
        <end position="21"/>
    </location>
</feature>
<gene>
    <name evidence="2" type="ORF">KXJ70_13050</name>
</gene>
<evidence type="ECO:0000313" key="2">
    <source>
        <dbReference type="EMBL" id="MBW2941717.1"/>
    </source>
</evidence>
<dbReference type="RefSeq" id="WP_219043947.1">
    <property type="nucleotide sequence ID" value="NZ_JAHWDQ010000003.1"/>
</dbReference>
<feature type="chain" id="PRO_5047448716" evidence="1">
    <location>
        <begin position="22"/>
        <end position="137"/>
    </location>
</feature>
<organism evidence="2 3">
    <name type="scientific">Zhongshania aquimaris</name>
    <dbReference type="NCBI Taxonomy" id="2857107"/>
    <lineage>
        <taxon>Bacteria</taxon>
        <taxon>Pseudomonadati</taxon>
        <taxon>Pseudomonadota</taxon>
        <taxon>Gammaproteobacteria</taxon>
        <taxon>Cellvibrionales</taxon>
        <taxon>Spongiibacteraceae</taxon>
        <taxon>Zhongshania</taxon>
    </lineage>
</organism>
<reference evidence="2" key="1">
    <citation type="submission" date="2021-07" db="EMBL/GenBank/DDBJ databases">
        <title>Zhongshania sp. CAU 1632 isolated from seawater.</title>
        <authorList>
            <person name="Kim W."/>
        </authorList>
    </citation>
    <scope>NUCLEOTIDE SEQUENCE</scope>
    <source>
        <strain evidence="2">CAU 1632</strain>
    </source>
</reference>
<evidence type="ECO:0000256" key="1">
    <source>
        <dbReference type="SAM" id="SignalP"/>
    </source>
</evidence>
<evidence type="ECO:0000313" key="3">
    <source>
        <dbReference type="Proteomes" id="UP001166291"/>
    </source>
</evidence>
<sequence>MKKLILSTAIAALLLPLAAKADSPAPNQYMPLTSGGPERCVNLRRIEKMDVVDNRSILFYMKGKQIYLNDLPYNCNGLTRHKTVMYRTSLSELCNVDIITVLNSIGSGFLPGPSCGLGQFYPISKENAEKIKQKSRQ</sequence>
<dbReference type="EMBL" id="JAHWDQ010000003">
    <property type="protein sequence ID" value="MBW2941717.1"/>
    <property type="molecule type" value="Genomic_DNA"/>
</dbReference>